<name>A0A5B7FPQ8_PORTR</name>
<sequence length="67" mass="7154">MKKAMKESKKKAFEVVDVGVDEEGDEEEPAEPSLPEPHIGQRALLGQCSQEAVVVAATLGRGEDACD</sequence>
<gene>
    <name evidence="2" type="ORF">E2C01_041192</name>
</gene>
<keyword evidence="3" id="KW-1185">Reference proteome</keyword>
<evidence type="ECO:0000256" key="1">
    <source>
        <dbReference type="SAM" id="MobiDB-lite"/>
    </source>
</evidence>
<dbReference type="EMBL" id="VSRR010007740">
    <property type="protein sequence ID" value="MPC47445.1"/>
    <property type="molecule type" value="Genomic_DNA"/>
</dbReference>
<comment type="caution">
    <text evidence="2">The sequence shown here is derived from an EMBL/GenBank/DDBJ whole genome shotgun (WGS) entry which is preliminary data.</text>
</comment>
<proteinExistence type="predicted"/>
<feature type="compositionally biased region" description="Acidic residues" evidence="1">
    <location>
        <begin position="19"/>
        <end position="30"/>
    </location>
</feature>
<accession>A0A5B7FPQ8</accession>
<dbReference type="AlphaFoldDB" id="A0A5B7FPQ8"/>
<reference evidence="2 3" key="1">
    <citation type="submission" date="2019-05" db="EMBL/GenBank/DDBJ databases">
        <title>Another draft genome of Portunus trituberculatus and its Hox gene families provides insights of decapod evolution.</title>
        <authorList>
            <person name="Jeong J.-H."/>
            <person name="Song I."/>
            <person name="Kim S."/>
            <person name="Choi T."/>
            <person name="Kim D."/>
            <person name="Ryu S."/>
            <person name="Kim W."/>
        </authorList>
    </citation>
    <scope>NUCLEOTIDE SEQUENCE [LARGE SCALE GENOMIC DNA]</scope>
    <source>
        <tissue evidence="2">Muscle</tissue>
    </source>
</reference>
<evidence type="ECO:0000313" key="2">
    <source>
        <dbReference type="EMBL" id="MPC47445.1"/>
    </source>
</evidence>
<evidence type="ECO:0000313" key="3">
    <source>
        <dbReference type="Proteomes" id="UP000324222"/>
    </source>
</evidence>
<dbReference type="Proteomes" id="UP000324222">
    <property type="component" value="Unassembled WGS sequence"/>
</dbReference>
<organism evidence="2 3">
    <name type="scientific">Portunus trituberculatus</name>
    <name type="common">Swimming crab</name>
    <name type="synonym">Neptunus trituberculatus</name>
    <dbReference type="NCBI Taxonomy" id="210409"/>
    <lineage>
        <taxon>Eukaryota</taxon>
        <taxon>Metazoa</taxon>
        <taxon>Ecdysozoa</taxon>
        <taxon>Arthropoda</taxon>
        <taxon>Crustacea</taxon>
        <taxon>Multicrustacea</taxon>
        <taxon>Malacostraca</taxon>
        <taxon>Eumalacostraca</taxon>
        <taxon>Eucarida</taxon>
        <taxon>Decapoda</taxon>
        <taxon>Pleocyemata</taxon>
        <taxon>Brachyura</taxon>
        <taxon>Eubrachyura</taxon>
        <taxon>Portunoidea</taxon>
        <taxon>Portunidae</taxon>
        <taxon>Portuninae</taxon>
        <taxon>Portunus</taxon>
    </lineage>
</organism>
<protein>
    <submittedName>
        <fullName evidence="2">Uncharacterized protein</fullName>
    </submittedName>
</protein>
<feature type="region of interest" description="Disordered" evidence="1">
    <location>
        <begin position="16"/>
        <end position="39"/>
    </location>
</feature>